<dbReference type="Gene3D" id="1.25.40.10">
    <property type="entry name" value="Tetratricopeptide repeat domain"/>
    <property type="match status" value="5"/>
</dbReference>
<feature type="repeat" description="TPR" evidence="7">
    <location>
        <begin position="1118"/>
        <end position="1151"/>
    </location>
</feature>
<dbReference type="InterPro" id="IPR017441">
    <property type="entry name" value="Protein_kinase_ATP_BS"/>
</dbReference>
<dbReference type="InterPro" id="IPR028994">
    <property type="entry name" value="Integrin_alpha_N"/>
</dbReference>
<dbReference type="Gene3D" id="3.30.200.20">
    <property type="entry name" value="Phosphorylase Kinase, domain 1"/>
    <property type="match status" value="1"/>
</dbReference>
<dbReference type="GO" id="GO:0005524">
    <property type="term" value="F:ATP binding"/>
    <property type="evidence" value="ECO:0007669"/>
    <property type="project" value="UniProtKB-UniRule"/>
</dbReference>
<dbReference type="PROSITE" id="PS50005">
    <property type="entry name" value="TPR"/>
    <property type="match status" value="3"/>
</dbReference>
<evidence type="ECO:0000256" key="2">
    <source>
        <dbReference type="ARBA" id="ARBA00022527"/>
    </source>
</evidence>
<dbReference type="KEGG" id="schv:BRCON_1692"/>
<keyword evidence="2 11" id="KW-0723">Serine/threonine-protein kinase</keyword>
<evidence type="ECO:0000256" key="8">
    <source>
        <dbReference type="PROSITE-ProRule" id="PRU10141"/>
    </source>
</evidence>
<dbReference type="PROSITE" id="PS00107">
    <property type="entry name" value="PROTEIN_KINASE_ATP"/>
    <property type="match status" value="1"/>
</dbReference>
<dbReference type="Pfam" id="PF14559">
    <property type="entry name" value="TPR_19"/>
    <property type="match status" value="2"/>
</dbReference>
<dbReference type="InterPro" id="IPR008271">
    <property type="entry name" value="Ser/Thr_kinase_AS"/>
</dbReference>
<dbReference type="Pfam" id="PF13432">
    <property type="entry name" value="TPR_16"/>
    <property type="match status" value="3"/>
</dbReference>
<dbReference type="SMART" id="SM00028">
    <property type="entry name" value="TPR"/>
    <property type="match status" value="10"/>
</dbReference>
<dbReference type="PROSITE" id="PS50011">
    <property type="entry name" value="PROTEIN_KINASE_DOM"/>
    <property type="match status" value="1"/>
</dbReference>
<evidence type="ECO:0000259" key="10">
    <source>
        <dbReference type="PROSITE" id="PS50011"/>
    </source>
</evidence>
<dbReference type="InterPro" id="IPR011009">
    <property type="entry name" value="Kinase-like_dom_sf"/>
</dbReference>
<dbReference type="SUPFAM" id="SSF69318">
    <property type="entry name" value="Integrin alpha N-terminal domain"/>
    <property type="match status" value="1"/>
</dbReference>
<proteinExistence type="predicted"/>
<organism evidence="11 12">
    <name type="scientific">Sumerlaea chitinivorans</name>
    <dbReference type="NCBI Taxonomy" id="2250252"/>
    <lineage>
        <taxon>Bacteria</taxon>
        <taxon>Candidatus Sumerlaeota</taxon>
        <taxon>Candidatus Sumerlaeia</taxon>
        <taxon>Candidatus Sumerlaeales</taxon>
        <taxon>Candidatus Sumerlaeaceae</taxon>
        <taxon>Candidatus Sumerlaea</taxon>
    </lineage>
</organism>
<dbReference type="PANTHER" id="PTHR43289:SF6">
    <property type="entry name" value="SERINE_THREONINE-PROTEIN KINASE NEKL-3"/>
    <property type="match status" value="1"/>
</dbReference>
<keyword evidence="9" id="KW-1133">Transmembrane helix</keyword>
<dbReference type="InterPro" id="IPR011990">
    <property type="entry name" value="TPR-like_helical_dom_sf"/>
</dbReference>
<dbReference type="Pfam" id="PF00069">
    <property type="entry name" value="Pkinase"/>
    <property type="match status" value="1"/>
</dbReference>
<name>A0A2Z4Y6B5_SUMC1</name>
<dbReference type="PROSITE" id="PS00108">
    <property type="entry name" value="PROTEIN_KINASE_ST"/>
    <property type="match status" value="1"/>
</dbReference>
<evidence type="ECO:0000256" key="7">
    <source>
        <dbReference type="PROSITE-ProRule" id="PRU00339"/>
    </source>
</evidence>
<evidence type="ECO:0000256" key="6">
    <source>
        <dbReference type="ARBA" id="ARBA00022840"/>
    </source>
</evidence>
<protein>
    <recommendedName>
        <fullName evidence="1">non-specific serine/threonine protein kinase</fullName>
        <ecNumber evidence="1">2.7.11.1</ecNumber>
    </recommendedName>
</protein>
<dbReference type="FunFam" id="1.10.510.10:FF:000021">
    <property type="entry name" value="Serine/threonine protein kinase"/>
    <property type="match status" value="1"/>
</dbReference>
<accession>A0A2Z4Y6B5</accession>
<dbReference type="CDD" id="cd14014">
    <property type="entry name" value="STKc_PknB_like"/>
    <property type="match status" value="1"/>
</dbReference>
<dbReference type="EC" id="2.7.11.1" evidence="1"/>
<sequence>MYDVDGDGRFEVVVSGVHGTVRAFELPSLRSLWKQTVGGTGLTAPAVGDFTGTGEPIIALASQQGEVVLLHGASGVPLAQYRLPRGVTVAPTVMPAETYLGRVCDALVLCDEVGDIHVLAFEQGQIVEKFLIPNNFARGSLLPQGMGRINYPASVGDVDGDSRPEIVVGTALGKVVALRPDRPNECYVWHGPQGSAISSNIVIADFFGLGRNALAFATDKGNVPIVIVDPDNPTERPMRTVVEQLGLAGPPNGHLLAADFDGDGTPDLIGASGVAVTAFRASMGMALFGPPYSANFPPFSPFGLAQLRSGRFCAVFADSGKMVHLYTPTHTQEGTRFNSSESFNSLPLVGNLTGDGRVECVFLARNKERLAYGVLEAAAASDCLPTLAFGGTFHRDGYLTTAALVQLEARTARFRELVEQKVRVAQEQYDNGNYGEALASAQDALTLLPSHPVAKSLAHKADLRVYWVRYVSIAGAIITAVALASWITARLVRRRTRLSQASRLLAMRNYLPAISLLKELLSRQPNNREVILLLAQAYVDWQHYPAESIPVLRIAHKLLPENQGITLALAHAYAEAGAEDQEALELYEIATALMESGRGAIAYRAGRILERNGKLEQALRYYRVAERDGCEEADVVERMADLYVATGTANEKCLPVLEKVAPSRTQDARFLEALCHAYAAAKQVGDKARSAASNLLALEPNSVIALRQLAKCELQAGRPEQALSFAERAYEIEPTDAENLLVLSYCYLSCERLDGRAIEVYRKALTMEPENPSLLRMIGLALAQSGVMNDEDYELLRRAVGANPIVDELWTALATAARQRGDHTLAIEALEKLVELGVESSNILCMLAEEYALIGDYSVKTIPAYEGALRVDPANSAYQRALARAYIAAKRADAPVLEFMENVFSQNPTELAIGEYLAEHYLQHQRFDDATKLARWLLQSDKENEHYQKLYARASLGANRLDEAIRHYEFLLHSHPDDREAQINLAVALAGKFRLDEQAAQHYVSALRLAPNLTQVRLLLARHYAQQGHYGSALDQLREVLRIDPKHQPRVLEEVRYYLVQAPDRPDLRWFLVDLLIEAGSLDEACEQLEELFALDPTQTRAMLQAYDRILSKDPNRFAALLQKGRILMAQGRIEEARPLLERAHQIEPRDAEVRNELESLYEHLLTKSDNIGIRFELAKLYYSEGNYDRAIAEFQKTAQDFRFENESLKMLGLCFMGKGMLEFALQEFQKLVLDNELKEILYELGQRYEAKGDFVGAKQVYRMLFTADVTFRDVKQKFEMLAGATSDPLQFERSTLITQLSERAQSRYELIEEVGRGAMGIVYRAHDHELDEIVALKILPDNLSQNPDALNRFRAEARAARRLSHPHIVRIHDIGEEKGRKYISMEYVKGTDLKRYLRQKKKLSPEEVVRLMIPVCEALDYAHSKNIVHRDIKPANIMLTDQGVPKVSDFGIAKALEATGETIAGAIIGTPLYMSPEQIQGQPVDHRADIYSLGIMMYELLNGAPPFTAGDLAYQHCRVMPPPIEGIPQELNAIVLKCLEKDREKRWSSAGELARALRATGLAGNA</sequence>
<evidence type="ECO:0000313" key="12">
    <source>
        <dbReference type="Proteomes" id="UP000262583"/>
    </source>
</evidence>
<dbReference type="EMBL" id="CP030759">
    <property type="protein sequence ID" value="AXA36469.1"/>
    <property type="molecule type" value="Genomic_DNA"/>
</dbReference>
<evidence type="ECO:0000256" key="9">
    <source>
        <dbReference type="SAM" id="Phobius"/>
    </source>
</evidence>
<evidence type="ECO:0000313" key="11">
    <source>
        <dbReference type="EMBL" id="AXA36469.1"/>
    </source>
</evidence>
<keyword evidence="9" id="KW-0812">Transmembrane</keyword>
<dbReference type="Gene3D" id="2.130.10.10">
    <property type="entry name" value="YVTN repeat-like/Quinoprotein amine dehydrogenase"/>
    <property type="match status" value="1"/>
</dbReference>
<evidence type="ECO:0000256" key="3">
    <source>
        <dbReference type="ARBA" id="ARBA00022679"/>
    </source>
</evidence>
<dbReference type="GO" id="GO:0004674">
    <property type="term" value="F:protein serine/threonine kinase activity"/>
    <property type="evidence" value="ECO:0007669"/>
    <property type="project" value="UniProtKB-KW"/>
</dbReference>
<evidence type="ECO:0000256" key="5">
    <source>
        <dbReference type="ARBA" id="ARBA00022777"/>
    </source>
</evidence>
<dbReference type="SUPFAM" id="SSF56112">
    <property type="entry name" value="Protein kinase-like (PK-like)"/>
    <property type="match status" value="1"/>
</dbReference>
<feature type="transmembrane region" description="Helical" evidence="9">
    <location>
        <begin position="467"/>
        <end position="489"/>
    </location>
</feature>
<dbReference type="Gene3D" id="1.10.510.10">
    <property type="entry name" value="Transferase(Phosphotransferase) domain 1"/>
    <property type="match status" value="1"/>
</dbReference>
<keyword evidence="6 8" id="KW-0067">ATP-binding</keyword>
<keyword evidence="4 8" id="KW-0547">Nucleotide-binding</keyword>
<keyword evidence="5 11" id="KW-0418">Kinase</keyword>
<feature type="binding site" evidence="8">
    <location>
        <position position="1338"/>
    </location>
    <ligand>
        <name>ATP</name>
        <dbReference type="ChEBI" id="CHEBI:30616"/>
    </ligand>
</feature>
<keyword evidence="3" id="KW-0808">Transferase</keyword>
<evidence type="ECO:0000256" key="1">
    <source>
        <dbReference type="ARBA" id="ARBA00012513"/>
    </source>
</evidence>
<evidence type="ECO:0000256" key="4">
    <source>
        <dbReference type="ARBA" id="ARBA00022741"/>
    </source>
</evidence>
<keyword evidence="9" id="KW-0472">Membrane</keyword>
<dbReference type="InterPro" id="IPR019734">
    <property type="entry name" value="TPR_rpt"/>
</dbReference>
<feature type="domain" description="Protein kinase" evidence="10">
    <location>
        <begin position="1309"/>
        <end position="1559"/>
    </location>
</feature>
<reference evidence="11 12" key="1">
    <citation type="submission" date="2018-05" db="EMBL/GenBank/DDBJ databases">
        <title>A metagenomic window into the 2 km-deep terrestrial subsurface aquifer revealed taxonomically and functionally diverse microbial community comprising novel uncultured bacterial lineages.</title>
        <authorList>
            <person name="Kadnikov V.V."/>
            <person name="Mardanov A.V."/>
            <person name="Beletsky A.V."/>
            <person name="Banks D."/>
            <person name="Pimenov N.V."/>
            <person name="Frank Y.A."/>
            <person name="Karnachuk O.V."/>
            <person name="Ravin N.V."/>
        </authorList>
    </citation>
    <scope>NUCLEOTIDE SEQUENCE [LARGE SCALE GENOMIC DNA]</scope>
    <source>
        <strain evidence="11">BY</strain>
    </source>
</reference>
<dbReference type="SUPFAM" id="SSF48452">
    <property type="entry name" value="TPR-like"/>
    <property type="match status" value="3"/>
</dbReference>
<dbReference type="SMART" id="SM00220">
    <property type="entry name" value="S_TKc"/>
    <property type="match status" value="1"/>
</dbReference>
<dbReference type="Proteomes" id="UP000262583">
    <property type="component" value="Chromosome"/>
</dbReference>
<dbReference type="PANTHER" id="PTHR43289">
    <property type="entry name" value="MITOGEN-ACTIVATED PROTEIN KINASE KINASE KINASE 20-RELATED"/>
    <property type="match status" value="1"/>
</dbReference>
<dbReference type="InterPro" id="IPR015943">
    <property type="entry name" value="WD40/YVTN_repeat-like_dom_sf"/>
</dbReference>
<feature type="repeat" description="TPR" evidence="7">
    <location>
        <begin position="1014"/>
        <end position="1047"/>
    </location>
</feature>
<dbReference type="InterPro" id="IPR000719">
    <property type="entry name" value="Prot_kinase_dom"/>
</dbReference>
<gene>
    <name evidence="11" type="ORF">BRCON_1692</name>
</gene>
<feature type="repeat" description="TPR" evidence="7">
    <location>
        <begin position="703"/>
        <end position="736"/>
    </location>
</feature>
<keyword evidence="7" id="KW-0802">TPR repeat</keyword>